<dbReference type="Pfam" id="PF06912">
    <property type="entry name" value="DUF1275"/>
    <property type="match status" value="1"/>
</dbReference>
<dbReference type="PANTHER" id="PTHR37314:SF4">
    <property type="entry name" value="UPF0700 TRANSMEMBRANE PROTEIN YOAK"/>
    <property type="match status" value="1"/>
</dbReference>
<dbReference type="InterPro" id="IPR010699">
    <property type="entry name" value="DUF1275"/>
</dbReference>
<keyword evidence="3" id="KW-1185">Reference proteome</keyword>
<keyword evidence="1" id="KW-0812">Transmembrane</keyword>
<keyword evidence="1" id="KW-1133">Transmembrane helix</keyword>
<protein>
    <recommendedName>
        <fullName evidence="4">DUF1275 domain-containing protein</fullName>
    </recommendedName>
</protein>
<evidence type="ECO:0000313" key="2">
    <source>
        <dbReference type="EMBL" id="GAK47659.1"/>
    </source>
</evidence>
<dbReference type="eggNOG" id="COG3619">
    <property type="taxonomic scope" value="Bacteria"/>
</dbReference>
<feature type="transmembrane region" description="Helical" evidence="1">
    <location>
        <begin position="12"/>
        <end position="34"/>
    </location>
</feature>
<name>A0A081BHZ1_9LACO</name>
<evidence type="ECO:0000313" key="3">
    <source>
        <dbReference type="Proteomes" id="UP000028700"/>
    </source>
</evidence>
<comment type="caution">
    <text evidence="2">The sequence shown here is derived from an EMBL/GenBank/DDBJ whole genome shotgun (WGS) entry which is preliminary data.</text>
</comment>
<dbReference type="PANTHER" id="PTHR37314">
    <property type="entry name" value="SLR0142 PROTEIN"/>
    <property type="match status" value="1"/>
</dbReference>
<keyword evidence="1" id="KW-0472">Membrane</keyword>
<dbReference type="EMBL" id="BBJM01000010">
    <property type="protein sequence ID" value="GAK47659.1"/>
    <property type="molecule type" value="Genomic_DNA"/>
</dbReference>
<accession>A0A081BHZ1</accession>
<evidence type="ECO:0008006" key="4">
    <source>
        <dbReference type="Google" id="ProtNLM"/>
    </source>
</evidence>
<dbReference type="STRING" id="1291743.LOSG293_100240"/>
<feature type="transmembrane region" description="Helical" evidence="1">
    <location>
        <begin position="205"/>
        <end position="222"/>
    </location>
</feature>
<feature type="transmembrane region" description="Helical" evidence="1">
    <location>
        <begin position="102"/>
        <end position="130"/>
    </location>
</feature>
<reference evidence="2" key="1">
    <citation type="journal article" date="2014" name="Genome Announc.">
        <title>Draft Genome Sequence of Lactobacillus oryzae Strain SG293T.</title>
        <authorList>
            <person name="Tanizawa Y."/>
            <person name="Fujisawa T."/>
            <person name="Mochizuki T."/>
            <person name="Kaminuma E."/>
            <person name="Nakamura Y."/>
            <person name="Tohno M."/>
        </authorList>
    </citation>
    <scope>NUCLEOTIDE SEQUENCE [LARGE SCALE GENOMIC DNA]</scope>
    <source>
        <strain evidence="2">SG293</strain>
    </source>
</reference>
<dbReference type="Proteomes" id="UP000028700">
    <property type="component" value="Unassembled WGS sequence"/>
</dbReference>
<organism evidence="2 3">
    <name type="scientific">Secundilactobacillus oryzae JCM 18671</name>
    <dbReference type="NCBI Taxonomy" id="1291743"/>
    <lineage>
        <taxon>Bacteria</taxon>
        <taxon>Bacillati</taxon>
        <taxon>Bacillota</taxon>
        <taxon>Bacilli</taxon>
        <taxon>Lactobacillales</taxon>
        <taxon>Lactobacillaceae</taxon>
        <taxon>Secundilactobacillus</taxon>
    </lineage>
</organism>
<feature type="transmembrane region" description="Helical" evidence="1">
    <location>
        <begin position="178"/>
        <end position="199"/>
    </location>
</feature>
<sequence>MKGSIFLRTQQYPAYQQLYFGAILAAIAGGVDAYTYLEHGGVFAGLQTGNLILMGVSLNQGEIGKVGRYALAIFAFILGTILVKVVQHFMHQKPMRQAFLVLIYELILMIIVILMGVGASNVLIIVLLAMTMAGQLQQFRQLEGNPFTSLMMTGNIRNLADNLYELLIKQNRGVQSRLKSIGIVIGGFLAGVVLTALAVSWIQTAALIVPVLLVIGGMVYLNRHRYDGVVQMDSETEELTRASRMSRRH</sequence>
<proteinExistence type="predicted"/>
<gene>
    <name evidence="2" type="ORF">LOSG293_100240</name>
</gene>
<evidence type="ECO:0000256" key="1">
    <source>
        <dbReference type="SAM" id="Phobius"/>
    </source>
</evidence>
<feature type="transmembrane region" description="Helical" evidence="1">
    <location>
        <begin position="70"/>
        <end position="90"/>
    </location>
</feature>
<dbReference type="AlphaFoldDB" id="A0A081BHZ1"/>